<dbReference type="AlphaFoldDB" id="A0A913Z518"/>
<dbReference type="GeneID" id="119721045"/>
<sequence>MMGLFVYLLTVAAMCYGSTGQEAIDQPGESSRDAVDDACNATHYTVLDDARRSVGFNSIHLEPNQLLNDHSLPEGWYRFTETPGTRMPTECVAMGLCGTRYPVWMSGHLPADRSSSVVEGCINTEEEGCCNERVQMIVRNCGDYYIYHLPALPRCVRPAAYCTERGHWVMVFKAISGLAYPDPYELWTGEREWNEHKPEASRVGTGYRGHFKSALVKEWNSLNIAEVRLSLYEAGVEVLRVVFDGSGIDKTSWFDAERIVSSPYQDLNASRSDLLDVRVEHNNHRFMMSRSAVDCRNANGWLLMVAAAGDCDWETDGPFPVFKYSRSGSATIWDNDQVGEADELVIFMRTEEAPVCRDKSYQVISNTERGVNAPNSGETVDDTSLVPGWYRFSGPAGEEVTRYCQPIGACGTFYPIWLMDVPSTESGETVKGTMCINTQKPGCCNEKIQVLVRNCGGFYIYRLPQLETTLIAAYCTAFDEWDLVLKGVSVPDHDPGNLYELWASNESQNADEHKAKLMDINFEEHYKSSLVADWDRMFVQQVRLSLYKEGQEVRRFIFDGRGSDRFNWFSPDRIMETPYTDMTANTSYTHFTMGSPDTRQFFINNVDRDGAADFCRESAGWLAVTHGEQDCLSQGSAVPGFVYSGRDTAVNWEEGPVETADVLAIFIKSPVLFNPCSESGHTVITDIRRSADMIHYSGLSVDYRTLQPGWYRFTDNKGASLNMPTSCVEVNHCGTHNPIWIDDKLPCKPGERKPLIGCINTDKDGCCNEKIYLGALNCGDYIVYGLDQVPSIEGDDEPSGYCTEPDQWELVFKLTDGFLAGPNLAQPWRQRSSVNTDIPHARQLDNAFPGNYKTSGVWGWSLIDKVKLVVYKDGEERIVLVFDGRSTDNLNWFSKRKLLFSPWTDLNGPGEFNIFSIEGEYTPDVFGTRRWMINKNLSPCDSASEGWLMVITDPGFLCAMQRPPQILYSNTSTAENWSEGSVEKGDFMAVFVSGPTVTSRRCCTC</sequence>
<dbReference type="RefSeq" id="XP_038046844.1">
    <property type="nucleotide sequence ID" value="XM_038190916.1"/>
</dbReference>
<protein>
    <submittedName>
        <fullName evidence="2">Uncharacterized protein</fullName>
    </submittedName>
</protein>
<reference evidence="2" key="1">
    <citation type="submission" date="2022-11" db="UniProtKB">
        <authorList>
            <consortium name="EnsemblMetazoa"/>
        </authorList>
    </citation>
    <scope>IDENTIFICATION</scope>
</reference>
<name>A0A913Z518_PATMI</name>
<feature type="signal peptide" evidence="1">
    <location>
        <begin position="1"/>
        <end position="20"/>
    </location>
</feature>
<accession>A0A913Z518</accession>
<dbReference type="PANTHER" id="PTHR36191:SF4">
    <property type="entry name" value="VWFD DOMAIN-CONTAINING PROTEIN"/>
    <property type="match status" value="1"/>
</dbReference>
<keyword evidence="3" id="KW-1185">Reference proteome</keyword>
<organism evidence="2 3">
    <name type="scientific">Patiria miniata</name>
    <name type="common">Bat star</name>
    <name type="synonym">Asterina miniata</name>
    <dbReference type="NCBI Taxonomy" id="46514"/>
    <lineage>
        <taxon>Eukaryota</taxon>
        <taxon>Metazoa</taxon>
        <taxon>Echinodermata</taxon>
        <taxon>Eleutherozoa</taxon>
        <taxon>Asterozoa</taxon>
        <taxon>Asteroidea</taxon>
        <taxon>Valvatacea</taxon>
        <taxon>Valvatida</taxon>
        <taxon>Asterinidae</taxon>
        <taxon>Patiria</taxon>
    </lineage>
</organism>
<evidence type="ECO:0000256" key="1">
    <source>
        <dbReference type="SAM" id="SignalP"/>
    </source>
</evidence>
<dbReference type="EnsemblMetazoa" id="XM_038190916.1">
    <property type="protein sequence ID" value="XP_038046844.1"/>
    <property type="gene ID" value="LOC119721045"/>
</dbReference>
<evidence type="ECO:0000313" key="2">
    <source>
        <dbReference type="EnsemblMetazoa" id="XP_038046844.1"/>
    </source>
</evidence>
<proteinExistence type="predicted"/>
<keyword evidence="1" id="KW-0732">Signal</keyword>
<dbReference type="Proteomes" id="UP000887568">
    <property type="component" value="Unplaced"/>
</dbReference>
<dbReference type="OrthoDB" id="6134084at2759"/>
<dbReference type="OMA" id="EDNTAYC"/>
<dbReference type="PANTHER" id="PTHR36191">
    <property type="entry name" value="ENDO/EXONUCLEASE/PHOSPHATASE DOMAIN-CONTAINING PROTEIN-RELATED"/>
    <property type="match status" value="1"/>
</dbReference>
<feature type="chain" id="PRO_5037157401" evidence="1">
    <location>
        <begin position="21"/>
        <end position="1005"/>
    </location>
</feature>
<evidence type="ECO:0000313" key="3">
    <source>
        <dbReference type="Proteomes" id="UP000887568"/>
    </source>
</evidence>